<dbReference type="RefSeq" id="WP_123223012.1">
    <property type="nucleotide sequence ID" value="NZ_RJSF01000040.1"/>
</dbReference>
<dbReference type="CDD" id="cd00118">
    <property type="entry name" value="LysM"/>
    <property type="match status" value="1"/>
</dbReference>
<keyword evidence="2" id="KW-0812">Transmembrane</keyword>
<feature type="domain" description="LysM" evidence="3">
    <location>
        <begin position="111"/>
        <end position="167"/>
    </location>
</feature>
<feature type="compositionally biased region" description="Low complexity" evidence="1">
    <location>
        <begin position="83"/>
        <end position="105"/>
    </location>
</feature>
<dbReference type="Gene3D" id="3.10.350.10">
    <property type="entry name" value="LysM domain"/>
    <property type="match status" value="1"/>
</dbReference>
<comment type="caution">
    <text evidence="4">The sequence shown here is derived from an EMBL/GenBank/DDBJ whole genome shotgun (WGS) entry which is preliminary data.</text>
</comment>
<evidence type="ECO:0000313" key="4">
    <source>
        <dbReference type="EMBL" id="RNM13605.1"/>
    </source>
</evidence>
<sequence>MTLGTDFDTALTRGALAALALATTWVVVVVAAVALEARTAGRVRLAERTGCPPVVRWWLLGLFVALLAGVSPAEASDSGSQTGPGTLGAALDGLPLPGRAAAEPPSARRPARVVVQPGDSLWQIAREQLPEATDPELSRAVAATYAANRRSIGPDPDLVRPGQHLVFPSPPTLSEEP</sequence>
<accession>A0A3N0GMC2</accession>
<reference evidence="4 5" key="1">
    <citation type="submission" date="2018-11" db="EMBL/GenBank/DDBJ databases">
        <authorList>
            <person name="Li F."/>
        </authorList>
    </citation>
    <scope>NUCLEOTIDE SEQUENCE [LARGE SCALE GENOMIC DNA]</scope>
    <source>
        <strain evidence="4 5">Gsoil 818</strain>
    </source>
</reference>
<feature type="transmembrane region" description="Helical" evidence="2">
    <location>
        <begin position="55"/>
        <end position="73"/>
    </location>
</feature>
<feature type="region of interest" description="Disordered" evidence="1">
    <location>
        <begin position="150"/>
        <end position="177"/>
    </location>
</feature>
<feature type="region of interest" description="Disordered" evidence="1">
    <location>
        <begin position="74"/>
        <end position="112"/>
    </location>
</feature>
<keyword evidence="5" id="KW-1185">Reference proteome</keyword>
<name>A0A3N0GMC2_9ACTN</name>
<evidence type="ECO:0000256" key="2">
    <source>
        <dbReference type="SAM" id="Phobius"/>
    </source>
</evidence>
<dbReference type="AlphaFoldDB" id="A0A3N0GMC2"/>
<protein>
    <submittedName>
        <fullName evidence="4">LysM domain-containing protein</fullName>
    </submittedName>
</protein>
<keyword evidence="2" id="KW-1133">Transmembrane helix</keyword>
<dbReference type="Pfam" id="PF01476">
    <property type="entry name" value="LysM"/>
    <property type="match status" value="1"/>
</dbReference>
<organism evidence="4 5">
    <name type="scientific">Nocardioides pocheonensis</name>
    <dbReference type="NCBI Taxonomy" id="661485"/>
    <lineage>
        <taxon>Bacteria</taxon>
        <taxon>Bacillati</taxon>
        <taxon>Actinomycetota</taxon>
        <taxon>Actinomycetes</taxon>
        <taxon>Propionibacteriales</taxon>
        <taxon>Nocardioidaceae</taxon>
        <taxon>Nocardioides</taxon>
    </lineage>
</organism>
<dbReference type="InterPro" id="IPR036779">
    <property type="entry name" value="LysM_dom_sf"/>
</dbReference>
<proteinExistence type="predicted"/>
<dbReference type="EMBL" id="RJSF01000040">
    <property type="protein sequence ID" value="RNM13605.1"/>
    <property type="molecule type" value="Genomic_DNA"/>
</dbReference>
<dbReference type="Proteomes" id="UP000279994">
    <property type="component" value="Unassembled WGS sequence"/>
</dbReference>
<dbReference type="OrthoDB" id="3210682at2"/>
<evidence type="ECO:0000313" key="5">
    <source>
        <dbReference type="Proteomes" id="UP000279994"/>
    </source>
</evidence>
<evidence type="ECO:0000259" key="3">
    <source>
        <dbReference type="PROSITE" id="PS51782"/>
    </source>
</evidence>
<gene>
    <name evidence="4" type="ORF">EFL26_11405</name>
</gene>
<feature type="transmembrane region" description="Helical" evidence="2">
    <location>
        <begin position="15"/>
        <end position="35"/>
    </location>
</feature>
<evidence type="ECO:0000256" key="1">
    <source>
        <dbReference type="SAM" id="MobiDB-lite"/>
    </source>
</evidence>
<keyword evidence="2" id="KW-0472">Membrane</keyword>
<dbReference type="PROSITE" id="PS51782">
    <property type="entry name" value="LYSM"/>
    <property type="match status" value="1"/>
</dbReference>
<dbReference type="InterPro" id="IPR018392">
    <property type="entry name" value="LysM"/>
</dbReference>